<evidence type="ECO:0000313" key="4">
    <source>
        <dbReference type="EMBL" id="TXC63644.1"/>
    </source>
</evidence>
<dbReference type="GO" id="GO:0000155">
    <property type="term" value="F:phosphorelay sensor kinase activity"/>
    <property type="evidence" value="ECO:0007669"/>
    <property type="project" value="InterPro"/>
</dbReference>
<organism evidence="4 5">
    <name type="scientific">Allosphingosinicella ginsenosidimutans</name>
    <dbReference type="NCBI Taxonomy" id="1176539"/>
    <lineage>
        <taxon>Bacteria</taxon>
        <taxon>Pseudomonadati</taxon>
        <taxon>Pseudomonadota</taxon>
        <taxon>Alphaproteobacteria</taxon>
        <taxon>Sphingomonadales</taxon>
        <taxon>Sphingomonadaceae</taxon>
        <taxon>Allosphingosinicella</taxon>
    </lineage>
</organism>
<evidence type="ECO:0000259" key="3">
    <source>
        <dbReference type="PROSITE" id="PS50109"/>
    </source>
</evidence>
<sequence>MSAGPSRPGSRIRETGRWSFSPIEGRRRRQERVPPQVASNSAAPIAAAAPAAPLTGEAPQQPNPFRLRGRPFFEDKNRAFWTLQTVGWSGYFVLRTLTGLANAMEWSYMLHTLLLTATGYSITLLMAAAFRRLIRMREIFTWAGSILIVVVAAAAFSAIETWSYATFIQPGSRPEGVRFLGAIILTVTLLIAWSALYYSINFYLLLEEQTDRLLRLESTASNAQLAMLRYQLNPHFLFNTLNSISTLVLLKQTDRANAMLSRLSSFLRYTLVNESIARVTVAQEIETLKLYLEIEKMRFEERLRPHFQVDPDAEGALLPSLLLQPLIENAIKYAVTPQEEGADIAIQARRQGDRVAITVVDTGPGADAAYQTRAEQSTGVGLANIRDRLAQAYGDNHRFETQSDITGGFRVFIEIPYQIETAEEPK</sequence>
<name>A0A5C6TT99_9SPHN</name>
<keyword evidence="2" id="KW-0472">Membrane</keyword>
<dbReference type="InterPro" id="IPR036890">
    <property type="entry name" value="HATPase_C_sf"/>
</dbReference>
<dbReference type="InterPro" id="IPR050640">
    <property type="entry name" value="Bact_2-comp_sensor_kinase"/>
</dbReference>
<keyword evidence="2" id="KW-1133">Transmembrane helix</keyword>
<feature type="transmembrane region" description="Helical" evidence="2">
    <location>
        <begin position="179"/>
        <end position="206"/>
    </location>
</feature>
<evidence type="ECO:0000256" key="2">
    <source>
        <dbReference type="SAM" id="Phobius"/>
    </source>
</evidence>
<dbReference type="EMBL" id="VOQQ01000001">
    <property type="protein sequence ID" value="TXC63644.1"/>
    <property type="molecule type" value="Genomic_DNA"/>
</dbReference>
<keyword evidence="4" id="KW-0808">Transferase</keyword>
<evidence type="ECO:0000313" key="5">
    <source>
        <dbReference type="Proteomes" id="UP000321249"/>
    </source>
</evidence>
<dbReference type="Pfam" id="PF06580">
    <property type="entry name" value="His_kinase"/>
    <property type="match status" value="1"/>
</dbReference>
<reference evidence="4 5" key="1">
    <citation type="journal article" date="2015" name="J. Microbiol.">
        <title>Sphingosinicella ginsenosidimutans sp. nov., with ginsenoside converting activity.</title>
        <authorList>
            <person name="Kim J.K."/>
            <person name="Kang M.S."/>
            <person name="Park S.C."/>
            <person name="Kim K.M."/>
            <person name="Choi K."/>
            <person name="Yoon M.H."/>
            <person name="Im W.T."/>
        </authorList>
    </citation>
    <scope>NUCLEOTIDE SEQUENCE [LARGE SCALE GENOMIC DNA]</scope>
    <source>
        <strain evidence="4 5">BS-11</strain>
    </source>
</reference>
<keyword evidence="4" id="KW-0418">Kinase</keyword>
<dbReference type="Pfam" id="PF02518">
    <property type="entry name" value="HATPase_c"/>
    <property type="match status" value="1"/>
</dbReference>
<dbReference type="Proteomes" id="UP000321249">
    <property type="component" value="Unassembled WGS sequence"/>
</dbReference>
<feature type="compositionally biased region" description="Low complexity" evidence="1">
    <location>
        <begin position="33"/>
        <end position="42"/>
    </location>
</feature>
<feature type="region of interest" description="Disordered" evidence="1">
    <location>
        <begin position="1"/>
        <end position="42"/>
    </location>
</feature>
<gene>
    <name evidence="4" type="ORF">FRZ32_08210</name>
</gene>
<dbReference type="AlphaFoldDB" id="A0A5C6TT99"/>
<accession>A0A5C6TT99</accession>
<dbReference type="InterPro" id="IPR010559">
    <property type="entry name" value="Sig_transdc_His_kin_internal"/>
</dbReference>
<feature type="transmembrane region" description="Helical" evidence="2">
    <location>
        <begin position="106"/>
        <end position="127"/>
    </location>
</feature>
<dbReference type="InterPro" id="IPR003594">
    <property type="entry name" value="HATPase_dom"/>
</dbReference>
<proteinExistence type="predicted"/>
<dbReference type="PROSITE" id="PS50109">
    <property type="entry name" value="HIS_KIN"/>
    <property type="match status" value="1"/>
</dbReference>
<dbReference type="InterPro" id="IPR005467">
    <property type="entry name" value="His_kinase_dom"/>
</dbReference>
<feature type="transmembrane region" description="Helical" evidence="2">
    <location>
        <begin position="139"/>
        <end position="159"/>
    </location>
</feature>
<protein>
    <submittedName>
        <fullName evidence="4">Sensor histidine kinase</fullName>
    </submittedName>
</protein>
<evidence type="ECO:0000256" key="1">
    <source>
        <dbReference type="SAM" id="MobiDB-lite"/>
    </source>
</evidence>
<dbReference type="GO" id="GO:0016020">
    <property type="term" value="C:membrane"/>
    <property type="evidence" value="ECO:0007669"/>
    <property type="project" value="InterPro"/>
</dbReference>
<dbReference type="OrthoDB" id="2514702at2"/>
<dbReference type="Gene3D" id="3.30.565.10">
    <property type="entry name" value="Histidine kinase-like ATPase, C-terminal domain"/>
    <property type="match status" value="1"/>
</dbReference>
<dbReference type="PANTHER" id="PTHR34220">
    <property type="entry name" value="SENSOR HISTIDINE KINASE YPDA"/>
    <property type="match status" value="1"/>
</dbReference>
<dbReference type="SUPFAM" id="SSF55874">
    <property type="entry name" value="ATPase domain of HSP90 chaperone/DNA topoisomerase II/histidine kinase"/>
    <property type="match status" value="1"/>
</dbReference>
<keyword evidence="5" id="KW-1185">Reference proteome</keyword>
<feature type="domain" description="Histidine kinase" evidence="3">
    <location>
        <begin position="322"/>
        <end position="419"/>
    </location>
</feature>
<comment type="caution">
    <text evidence="4">The sequence shown here is derived from an EMBL/GenBank/DDBJ whole genome shotgun (WGS) entry which is preliminary data.</text>
</comment>
<keyword evidence="2" id="KW-0812">Transmembrane</keyword>
<dbReference type="PANTHER" id="PTHR34220:SF7">
    <property type="entry name" value="SENSOR HISTIDINE KINASE YPDA"/>
    <property type="match status" value="1"/>
</dbReference>